<proteinExistence type="inferred from homology"/>
<keyword evidence="5 10" id="KW-0552">Olfaction</keyword>
<evidence type="ECO:0000256" key="9">
    <source>
        <dbReference type="ARBA" id="ARBA00023224"/>
    </source>
</evidence>
<keyword evidence="12" id="KW-1185">Reference proteome</keyword>
<feature type="transmembrane region" description="Helical" evidence="10">
    <location>
        <begin position="140"/>
        <end position="164"/>
    </location>
</feature>
<keyword evidence="6 10" id="KW-1133">Transmembrane helix</keyword>
<keyword evidence="4 10" id="KW-0812">Transmembrane</keyword>
<comment type="similarity">
    <text evidence="10">Belongs to the insect chemoreceptor superfamily. Heteromeric odorant receptor channel (TC 1.A.69) family.</text>
</comment>
<accession>A0A3F2ZEP3</accession>
<dbReference type="Pfam" id="PF02949">
    <property type="entry name" value="7tm_6"/>
    <property type="match status" value="1"/>
</dbReference>
<feature type="transmembrane region" description="Helical" evidence="10">
    <location>
        <begin position="41"/>
        <end position="59"/>
    </location>
</feature>
<feature type="transmembrane region" description="Helical" evidence="10">
    <location>
        <begin position="184"/>
        <end position="211"/>
    </location>
</feature>
<dbReference type="Proteomes" id="UP000092462">
    <property type="component" value="Unassembled WGS sequence"/>
</dbReference>
<feature type="transmembrane region" description="Helical" evidence="10">
    <location>
        <begin position="251"/>
        <end position="274"/>
    </location>
</feature>
<keyword evidence="2" id="KW-1003">Cell membrane</keyword>
<keyword evidence="8 10" id="KW-0675">Receptor</keyword>
<evidence type="ECO:0000256" key="4">
    <source>
        <dbReference type="ARBA" id="ARBA00022692"/>
    </source>
</evidence>
<organism evidence="11 12">
    <name type="scientific">Phlebotomus papatasi</name>
    <name type="common">Sandfly</name>
    <dbReference type="NCBI Taxonomy" id="29031"/>
    <lineage>
        <taxon>Eukaryota</taxon>
        <taxon>Metazoa</taxon>
        <taxon>Ecdysozoa</taxon>
        <taxon>Arthropoda</taxon>
        <taxon>Hexapoda</taxon>
        <taxon>Insecta</taxon>
        <taxon>Pterygota</taxon>
        <taxon>Neoptera</taxon>
        <taxon>Endopterygota</taxon>
        <taxon>Diptera</taxon>
        <taxon>Nematocera</taxon>
        <taxon>Psychodoidea</taxon>
        <taxon>Psychodidae</taxon>
        <taxon>Phlebotomus</taxon>
        <taxon>Phlebotomus</taxon>
    </lineage>
</organism>
<evidence type="ECO:0000313" key="12">
    <source>
        <dbReference type="Proteomes" id="UP000092462"/>
    </source>
</evidence>
<evidence type="ECO:0000256" key="5">
    <source>
        <dbReference type="ARBA" id="ARBA00022725"/>
    </source>
</evidence>
<evidence type="ECO:0000256" key="10">
    <source>
        <dbReference type="RuleBase" id="RU351113"/>
    </source>
</evidence>
<feature type="transmembrane region" description="Helical" evidence="10">
    <location>
        <begin position="65"/>
        <end position="83"/>
    </location>
</feature>
<dbReference type="VEuPathDB" id="VectorBase:PPAPM1_002329"/>
<feature type="transmembrane region" description="Helical" evidence="10">
    <location>
        <begin position="280"/>
        <end position="304"/>
    </location>
</feature>
<evidence type="ECO:0000256" key="3">
    <source>
        <dbReference type="ARBA" id="ARBA00022606"/>
    </source>
</evidence>
<dbReference type="GO" id="GO:0005549">
    <property type="term" value="F:odorant binding"/>
    <property type="evidence" value="ECO:0007669"/>
    <property type="project" value="InterPro"/>
</dbReference>
<dbReference type="AlphaFoldDB" id="A0A3F2ZEP3"/>
<sequence>MADHIECYKEYLAFEEGIRFVLKALSFSFWKGRIWNNFGRVLIPFLCLYFSSCCFEAFFIPTASLLQQMISIMTSVAIVQIFTKITSILYSEKDLNNIFDWLRDIHRVSQFETVTNSAKIHLKRSINVTKILPKILCGSYYGVVLCYLLYFTYHDAIVVTVIGFSPKENQSLILYKIHQILSTVTPTIFLCISDYIVISIAFYLIGVINILQDMIKCLNNPEFIAEEKTFINSLYILHCEIIEKFANFVNFCYYIFTVQHLSNTCMMVSIFFILGKSQEFVLYPIFAIILVQFGILCCFGEIICAKTENIFKDLYMTKWYELSIKDQQKFLILMHGSQRSFGFKAAGMYDVNLMMFVKVIKISYSCCAILYSFT</sequence>
<evidence type="ECO:0000256" key="8">
    <source>
        <dbReference type="ARBA" id="ARBA00023170"/>
    </source>
</evidence>
<comment type="subcellular location">
    <subcellularLocation>
        <location evidence="1 10">Cell membrane</location>
        <topology evidence="1 10">Multi-pass membrane protein</topology>
    </subcellularLocation>
</comment>
<dbReference type="GO" id="GO:0005886">
    <property type="term" value="C:plasma membrane"/>
    <property type="evidence" value="ECO:0007669"/>
    <property type="project" value="UniProtKB-SubCell"/>
</dbReference>
<keyword evidence="9 10" id="KW-0807">Transducer</keyword>
<dbReference type="VEuPathDB" id="VectorBase:PPAI013286"/>
<evidence type="ECO:0000256" key="7">
    <source>
        <dbReference type="ARBA" id="ARBA00023136"/>
    </source>
</evidence>
<dbReference type="EnsemblMetazoa" id="PPAI013286-RA">
    <property type="protein sequence ID" value="PPAI013286-PA"/>
    <property type="gene ID" value="PPAI013286"/>
</dbReference>
<reference evidence="11" key="1">
    <citation type="submission" date="2022-08" db="UniProtKB">
        <authorList>
            <consortium name="EnsemblMetazoa"/>
        </authorList>
    </citation>
    <scope>IDENTIFICATION</scope>
    <source>
        <strain evidence="11">Israel</strain>
    </source>
</reference>
<dbReference type="InterPro" id="IPR004117">
    <property type="entry name" value="7tm6_olfct_rcpt"/>
</dbReference>
<comment type="caution">
    <text evidence="10">Lacks conserved residue(s) required for the propagation of feature annotation.</text>
</comment>
<evidence type="ECO:0000313" key="11">
    <source>
        <dbReference type="EnsemblMetazoa" id="PPAI013286-PA"/>
    </source>
</evidence>
<dbReference type="GO" id="GO:0007165">
    <property type="term" value="P:signal transduction"/>
    <property type="evidence" value="ECO:0007669"/>
    <property type="project" value="UniProtKB-KW"/>
</dbReference>
<dbReference type="PANTHER" id="PTHR21137:SF35">
    <property type="entry name" value="ODORANT RECEPTOR 19A-RELATED"/>
    <property type="match status" value="1"/>
</dbReference>
<evidence type="ECO:0000256" key="6">
    <source>
        <dbReference type="ARBA" id="ARBA00022989"/>
    </source>
</evidence>
<protein>
    <recommendedName>
        <fullName evidence="10">Odorant receptor</fullName>
    </recommendedName>
</protein>
<dbReference type="PANTHER" id="PTHR21137">
    <property type="entry name" value="ODORANT RECEPTOR"/>
    <property type="match status" value="1"/>
</dbReference>
<dbReference type="EMBL" id="AJVK01003220">
    <property type="status" value="NOT_ANNOTATED_CDS"/>
    <property type="molecule type" value="Genomic_DNA"/>
</dbReference>
<name>A0A3F2ZEP3_PHLPP</name>
<dbReference type="GO" id="GO:0004984">
    <property type="term" value="F:olfactory receptor activity"/>
    <property type="evidence" value="ECO:0007669"/>
    <property type="project" value="InterPro"/>
</dbReference>
<evidence type="ECO:0000256" key="2">
    <source>
        <dbReference type="ARBA" id="ARBA00022475"/>
    </source>
</evidence>
<keyword evidence="7 10" id="KW-0472">Membrane</keyword>
<keyword evidence="3 10" id="KW-0716">Sensory transduction</keyword>
<evidence type="ECO:0000256" key="1">
    <source>
        <dbReference type="ARBA" id="ARBA00004651"/>
    </source>
</evidence>